<proteinExistence type="predicted"/>
<comment type="caution">
    <text evidence="2">The sequence shown here is derived from an EMBL/GenBank/DDBJ whole genome shotgun (WGS) entry which is preliminary data.</text>
</comment>
<protein>
    <submittedName>
        <fullName evidence="2">Spry domain-containing socs box protein</fullName>
    </submittedName>
</protein>
<evidence type="ECO:0000313" key="3">
    <source>
        <dbReference type="Proteomes" id="UP001146793"/>
    </source>
</evidence>
<dbReference type="InterPro" id="IPR043136">
    <property type="entry name" value="B30.2/SPRY_sf"/>
</dbReference>
<accession>A0AAV7Y5M4</accession>
<dbReference type="EMBL" id="JANTQA010000070">
    <property type="protein sequence ID" value="KAJ3425128.1"/>
    <property type="molecule type" value="Genomic_DNA"/>
</dbReference>
<name>A0AAV7Y5M4_9EUKA</name>
<dbReference type="InterPro" id="IPR003877">
    <property type="entry name" value="SPRY_dom"/>
</dbReference>
<evidence type="ECO:0000313" key="2">
    <source>
        <dbReference type="EMBL" id="KAJ3425128.1"/>
    </source>
</evidence>
<gene>
    <name evidence="2" type="ORF">M0812_27562</name>
</gene>
<sequence length="203" mass="24144">MNHKQTKKKNKYNKKQYKNRPVFDTKWKNNNIKLLKNNTLAVADGKGWEGMGRICGKNEYFEGVHDIKIKIKNFPTPPNQQNRIWVGIIDVKMRHNFFQKSKRRIRDTYYFQNTWNHLQLDKPKLSCDSYGESDGRRYKHYGTPLKSGDILTVHLNMENKTVSFSKNEQNFGIAWENIPQIVCVFVELRSQKDEDQKNEIQFL</sequence>
<reference evidence="2" key="1">
    <citation type="submission" date="2022-08" db="EMBL/GenBank/DDBJ databases">
        <title>Novel sulphate-reducing endosymbionts in the free-living metamonad Anaeramoeba.</title>
        <authorList>
            <person name="Jerlstrom-Hultqvist J."/>
            <person name="Cepicka I."/>
            <person name="Gallot-Lavallee L."/>
            <person name="Salas-Leiva D."/>
            <person name="Curtis B.A."/>
            <person name="Zahonova K."/>
            <person name="Pipaliya S."/>
            <person name="Dacks J."/>
            <person name="Roger A.J."/>
        </authorList>
    </citation>
    <scope>NUCLEOTIDE SEQUENCE</scope>
    <source>
        <strain evidence="2">Busselton2</strain>
    </source>
</reference>
<dbReference type="AlphaFoldDB" id="A0AAV7Y5M4"/>
<dbReference type="Proteomes" id="UP001146793">
    <property type="component" value="Unassembled WGS sequence"/>
</dbReference>
<organism evidence="2 3">
    <name type="scientific">Anaeramoeba flamelloides</name>
    <dbReference type="NCBI Taxonomy" id="1746091"/>
    <lineage>
        <taxon>Eukaryota</taxon>
        <taxon>Metamonada</taxon>
        <taxon>Anaeramoebidae</taxon>
        <taxon>Anaeramoeba</taxon>
    </lineage>
</organism>
<dbReference type="Gene3D" id="2.60.120.920">
    <property type="match status" value="1"/>
</dbReference>
<evidence type="ECO:0000259" key="1">
    <source>
        <dbReference type="Pfam" id="PF00622"/>
    </source>
</evidence>
<dbReference type="Pfam" id="PF00622">
    <property type="entry name" value="SPRY"/>
    <property type="match status" value="1"/>
</dbReference>
<dbReference type="SUPFAM" id="SSF49899">
    <property type="entry name" value="Concanavalin A-like lectins/glucanases"/>
    <property type="match status" value="1"/>
</dbReference>
<dbReference type="InterPro" id="IPR013320">
    <property type="entry name" value="ConA-like_dom_sf"/>
</dbReference>
<feature type="domain" description="SPRY" evidence="1">
    <location>
        <begin position="130"/>
        <end position="185"/>
    </location>
</feature>